<keyword evidence="7" id="KW-0963">Cytoplasm</keyword>
<dbReference type="EMBL" id="KI545873">
    <property type="protein sequence ID" value="EST06544.1"/>
    <property type="molecule type" value="Genomic_DNA"/>
</dbReference>
<proteinExistence type="inferred from homology"/>
<dbReference type="UniPathway" id="UPA00143"/>
<comment type="subunit">
    <text evidence="16">Component of the ribosome quality control complex (RQC).</text>
</comment>
<dbReference type="PANTHER" id="PTHR12389">
    <property type="entry name" value="ZINC FINGER PROTEIN 294"/>
    <property type="match status" value="1"/>
</dbReference>
<dbReference type="GO" id="GO:1990116">
    <property type="term" value="P:ribosome-associated ubiquitin-dependent protein catabolic process"/>
    <property type="evidence" value="ECO:0007669"/>
    <property type="project" value="UniProtKB-UniRule"/>
</dbReference>
<keyword evidence="19" id="KW-1185">Reference proteome</keyword>
<dbReference type="eggNOG" id="KOG0803">
    <property type="taxonomic scope" value="Eukaryota"/>
</dbReference>
<dbReference type="GeneID" id="27420696"/>
<accession>V5EW94</accession>
<keyword evidence="12 16" id="KW-0833">Ubl conjugation pathway</keyword>
<dbReference type="InterPro" id="IPR054477">
    <property type="entry name" value="LTN1_E3_ligase_6th"/>
</dbReference>
<dbReference type="Pfam" id="PF13639">
    <property type="entry name" value="zf-RING_2"/>
    <property type="match status" value="1"/>
</dbReference>
<dbReference type="PROSITE" id="PS50089">
    <property type="entry name" value="ZF_RING_2"/>
    <property type="match status" value="1"/>
</dbReference>
<keyword evidence="8 16" id="KW-0808">Transferase</keyword>
<evidence type="ECO:0000256" key="14">
    <source>
        <dbReference type="ARBA" id="ARBA00055150"/>
    </source>
</evidence>
<comment type="pathway">
    <text evidence="3 16">Protein modification; protein ubiquitination.</text>
</comment>
<name>V5EW94_KALBG</name>
<evidence type="ECO:0000256" key="15">
    <source>
        <dbReference type="PROSITE-ProRule" id="PRU00175"/>
    </source>
</evidence>
<dbReference type="EC" id="2.3.2.27" evidence="5 16"/>
<dbReference type="GO" id="GO:0043023">
    <property type="term" value="F:ribosomal large subunit binding"/>
    <property type="evidence" value="ECO:0007669"/>
    <property type="project" value="TreeGrafter"/>
</dbReference>
<dbReference type="OrthoDB" id="6108at2759"/>
<dbReference type="OMA" id="WITSDES"/>
<dbReference type="Gene3D" id="3.30.40.10">
    <property type="entry name" value="Zinc/RING finger domain, C3HC4 (zinc finger)"/>
    <property type="match status" value="1"/>
</dbReference>
<dbReference type="FunFam" id="3.30.40.10:FF:000038">
    <property type="entry name" value="E3 ubiquitin-protein ligase listerin"/>
    <property type="match status" value="1"/>
</dbReference>
<evidence type="ECO:0000256" key="5">
    <source>
        <dbReference type="ARBA" id="ARBA00012483"/>
    </source>
</evidence>
<dbReference type="InterPro" id="IPR054478">
    <property type="entry name" value="LTN1_UBC"/>
</dbReference>
<dbReference type="GO" id="GO:0072344">
    <property type="term" value="P:rescue of stalled ribosome"/>
    <property type="evidence" value="ECO:0007669"/>
    <property type="project" value="UniProtKB-UniRule"/>
</dbReference>
<evidence type="ECO:0000256" key="10">
    <source>
        <dbReference type="ARBA" id="ARBA00022737"/>
    </source>
</evidence>
<comment type="catalytic activity">
    <reaction evidence="1 16">
        <text>S-ubiquitinyl-[E2 ubiquitin-conjugating enzyme]-L-cysteine + [acceptor protein]-L-lysine = [E2 ubiquitin-conjugating enzyme]-L-cysteine + N(6)-ubiquitinyl-[acceptor protein]-L-lysine.</text>
        <dbReference type="EC" id="2.3.2.27"/>
    </reaction>
</comment>
<evidence type="ECO:0000256" key="3">
    <source>
        <dbReference type="ARBA" id="ARBA00004906"/>
    </source>
</evidence>
<dbReference type="GO" id="GO:1990112">
    <property type="term" value="C:RQC complex"/>
    <property type="evidence" value="ECO:0007669"/>
    <property type="project" value="UniProtKB-UniRule"/>
</dbReference>
<evidence type="ECO:0000256" key="4">
    <source>
        <dbReference type="ARBA" id="ARBA00007997"/>
    </source>
</evidence>
<comment type="similarity">
    <text evidence="4 16">Belongs to the LTN1 family.</text>
</comment>
<feature type="domain" description="RING-type" evidence="17">
    <location>
        <begin position="966"/>
        <end position="1013"/>
    </location>
</feature>
<keyword evidence="9 16" id="KW-0479">Metal-binding</keyword>
<comment type="function">
    <text evidence="14">E3 ubiquitin-protein ligase component of the ribosome quality control complex (RQC), a ribosome-associated complex that mediates ubiquitination and extraction of incompletely synthesized nascent chains for proteasomal degradation. Mediates ubiquitination of proteins derived from mRNAs lacking stop codons (non-stop proteins) and other translation arrest products induced by poly-lysine sequences and tandem rare codons. Ubiquitination leads to CDC48 recruitment for extraction and degradation of the incomplete translation product. May indirectly play a role in chromatin function and transcription.</text>
</comment>
<evidence type="ECO:0000256" key="16">
    <source>
        <dbReference type="RuleBase" id="RU367090"/>
    </source>
</evidence>
<evidence type="ECO:0000259" key="17">
    <source>
        <dbReference type="PROSITE" id="PS50089"/>
    </source>
</evidence>
<evidence type="ECO:0000256" key="12">
    <source>
        <dbReference type="ARBA" id="ARBA00022786"/>
    </source>
</evidence>
<dbReference type="InterPro" id="IPR039795">
    <property type="entry name" value="LTN1/Rkr1"/>
</dbReference>
<keyword evidence="11 15" id="KW-0863">Zinc-finger</keyword>
<dbReference type="GO" id="GO:0061630">
    <property type="term" value="F:ubiquitin protein ligase activity"/>
    <property type="evidence" value="ECO:0007669"/>
    <property type="project" value="UniProtKB-UniRule"/>
</dbReference>
<dbReference type="GO" id="GO:0008270">
    <property type="term" value="F:zinc ion binding"/>
    <property type="evidence" value="ECO:0007669"/>
    <property type="project" value="UniProtKB-KW"/>
</dbReference>
<protein>
    <recommendedName>
        <fullName evidence="6 16">E3 ubiquitin-protein ligase listerin</fullName>
        <ecNumber evidence="5 16">2.3.2.27</ecNumber>
    </recommendedName>
    <alternativeName>
        <fullName evidence="16">RING-type E3 ubiquitin transferase listerin</fullName>
    </alternativeName>
</protein>
<evidence type="ECO:0000256" key="7">
    <source>
        <dbReference type="ARBA" id="ARBA00022490"/>
    </source>
</evidence>
<reference evidence="19" key="1">
    <citation type="journal article" date="2013" name="Genome Announc.">
        <title>Draft genome sequence of Pseudozyma brasiliensis sp. nov. strain GHG001, a high producer of endo-1,4-xylanase isolated from an insect pest of sugarcane.</title>
        <authorList>
            <person name="Oliveira J.V.D.C."/>
            <person name="dos Santos R.A.C."/>
            <person name="Borges T.A."/>
            <person name="Riano-Pachon D.M."/>
            <person name="Goldman G.H."/>
        </authorList>
    </citation>
    <scope>NUCLEOTIDE SEQUENCE [LARGE SCALE GENOMIC DNA]</scope>
    <source>
        <strain evidence="19">GHG001</strain>
    </source>
</reference>
<dbReference type="InterPro" id="IPR011016">
    <property type="entry name" value="Znf_RING-CH"/>
</dbReference>
<dbReference type="GO" id="GO:0005829">
    <property type="term" value="C:cytosol"/>
    <property type="evidence" value="ECO:0007669"/>
    <property type="project" value="UniProtKB-SubCell"/>
</dbReference>
<evidence type="ECO:0000256" key="8">
    <source>
        <dbReference type="ARBA" id="ARBA00022679"/>
    </source>
</evidence>
<dbReference type="InterPro" id="IPR013083">
    <property type="entry name" value="Znf_RING/FYVE/PHD"/>
</dbReference>
<dbReference type="Pfam" id="PF22999">
    <property type="entry name" value="LTN1_E3_ligase_6th"/>
    <property type="match status" value="1"/>
</dbReference>
<dbReference type="Proteomes" id="UP000019377">
    <property type="component" value="Unassembled WGS sequence"/>
</dbReference>
<evidence type="ECO:0000256" key="2">
    <source>
        <dbReference type="ARBA" id="ARBA00004514"/>
    </source>
</evidence>
<evidence type="ECO:0000256" key="6">
    <source>
        <dbReference type="ARBA" id="ARBA00017157"/>
    </source>
</evidence>
<dbReference type="SMART" id="SM00744">
    <property type="entry name" value="RINGv"/>
    <property type="match status" value="1"/>
</dbReference>
<dbReference type="HOGENOM" id="CLU_296848_0_0_1"/>
<dbReference type="GO" id="GO:0016567">
    <property type="term" value="P:protein ubiquitination"/>
    <property type="evidence" value="ECO:0007669"/>
    <property type="project" value="UniProtKB-UniPathway"/>
</dbReference>
<dbReference type="Pfam" id="PF23009">
    <property type="entry name" value="UBC_like"/>
    <property type="match status" value="1"/>
</dbReference>
<evidence type="ECO:0000256" key="11">
    <source>
        <dbReference type="ARBA" id="ARBA00022771"/>
    </source>
</evidence>
<comment type="function">
    <text evidence="16">E3 ubiquitin-protein ligase. Component of the ribosome quality control complex (RQC), a ribosome-associated complex that mediates ubiquitination and extraction of incompletely synthesized nascent chains for proteasomal degradation.</text>
</comment>
<keyword evidence="10" id="KW-0677">Repeat</keyword>
<dbReference type="STRING" id="1365824.V5EW94"/>
<dbReference type="InterPro" id="IPR001841">
    <property type="entry name" value="Znf_RING"/>
</dbReference>
<evidence type="ECO:0000256" key="9">
    <source>
        <dbReference type="ARBA" id="ARBA00022723"/>
    </source>
</evidence>
<dbReference type="CDD" id="cd16491">
    <property type="entry name" value="RING-CH-C4HC3_LTN1"/>
    <property type="match status" value="1"/>
</dbReference>
<evidence type="ECO:0000313" key="19">
    <source>
        <dbReference type="Proteomes" id="UP000019377"/>
    </source>
</evidence>
<keyword evidence="13 16" id="KW-0862">Zinc</keyword>
<organism evidence="18 19">
    <name type="scientific">Kalmanozyma brasiliensis (strain GHG001)</name>
    <name type="common">Yeast</name>
    <name type="synonym">Pseudozyma brasiliensis</name>
    <dbReference type="NCBI Taxonomy" id="1365824"/>
    <lineage>
        <taxon>Eukaryota</taxon>
        <taxon>Fungi</taxon>
        <taxon>Dikarya</taxon>
        <taxon>Basidiomycota</taxon>
        <taxon>Ustilaginomycotina</taxon>
        <taxon>Ustilaginomycetes</taxon>
        <taxon>Ustilaginales</taxon>
        <taxon>Ustilaginaceae</taxon>
        <taxon>Kalmanozyma</taxon>
    </lineage>
</organism>
<dbReference type="PANTHER" id="PTHR12389:SF0">
    <property type="entry name" value="E3 UBIQUITIN-PROTEIN LIGASE LISTERIN"/>
    <property type="match status" value="1"/>
</dbReference>
<evidence type="ECO:0000256" key="13">
    <source>
        <dbReference type="ARBA" id="ARBA00022833"/>
    </source>
</evidence>
<evidence type="ECO:0000256" key="1">
    <source>
        <dbReference type="ARBA" id="ARBA00000900"/>
    </source>
</evidence>
<comment type="subcellular location">
    <subcellularLocation>
        <location evidence="2">Cytoplasm</location>
        <location evidence="2">Cytosol</location>
    </subcellularLocation>
</comment>
<gene>
    <name evidence="18" type="ORF">PSEUBRA_SCAF3g04081</name>
</gene>
<dbReference type="AlphaFoldDB" id="V5EW94"/>
<evidence type="ECO:0000313" key="18">
    <source>
        <dbReference type="EMBL" id="EST06544.1"/>
    </source>
</evidence>
<dbReference type="InterPro" id="IPR039804">
    <property type="entry name" value="RING-CH-C4HC3_LTN1"/>
</dbReference>
<dbReference type="SUPFAM" id="SSF57850">
    <property type="entry name" value="RING/U-box"/>
    <property type="match status" value="1"/>
</dbReference>
<sequence>MDELATGLVTSLCDSAELETSLRVRTRKIVEKILTKPGSYVEDATIKSMLSIICSTIEQLRNAVLERAGASEARQHGQLRAALVLGDLLLCLDAWVETQDPRETARNLLTSPSYKGVMTAISELVSLYTGIDAPHATPHDWVRRAQESELSEYAGSLYFHILEDCPDDERERIEAEENLGMQDHLLDIHVPVPALVNATEASVTLLPERQELHEMLLKACRQDTHPSLLIFDPLVPQHSSSESTSNKSGSLVDGQGLGIFARVCAAALLVVDRDRTVAKRHAHLLPFVILLSILIEDDLLLPGASKHALDSSVQPEAHRAWLQSSVTVLTALISSLSDTVTENWHNDMVMALQRSTTINVEQDGIGHVLSTVWQMASGLDSPSSYLARIFHRLLNGVFSFGTITEAGADRWLKLGDAMQDRMPAMSAAIFHAAKPIAGSSPTYDRLRNGAAAKLSGLGPGTPEDRLLRSLRTVVALAPPVDSDLPIIPQQRAIFLLRDLQKWYASDEAAQDSDEETSTRLAELFIHLLPVVQDVQGSHIDFIFDTFEMNLELCSLQNEATVAQLYQNLRLLDTMRDLASRNANLHDYWKDRSVTSVDLVRDQFLSLPELQSISAPKQACIDLIVELIRETSDTPFKLQATAGPLCKLLVQSPSHEVQVISYRLLSGAIREHVKELVVESAVDREALATEEGQKKLKLPEALVANISDSLSGQLDLLVDDSVARRTAFGYFLSWIAVFEHFEGASLSVKSAFLAEIEKRNLLVESLLPTVFALVGLADETRRPFDPSRFVLEEVFLDQIDAESSLTVLQVLAAHVYLRALIHMPTTVRSWWVDIKDRQTSMQIASFTTRHLSPIIANRELSHLREPEALSKLQDEALSIKILSINEVIATYTVDEHPMEIGVKIPSDFPLHGVEIRDIQRVGITEAKWRSWLLAVQQLITGQNGLIFDALSLFKRNAEVQFQGLEECAICYSIISPMDRSLPTKPCKTCRNKFHAGCLFKWVSTSGASTCPMCRSIL</sequence>